<accession>A0ABU4WCQ3</accession>
<evidence type="ECO:0000313" key="1">
    <source>
        <dbReference type="EMBL" id="MDX8337009.1"/>
    </source>
</evidence>
<dbReference type="EMBL" id="JAVIKH010000018">
    <property type="protein sequence ID" value="MDX8337009.1"/>
    <property type="molecule type" value="Genomic_DNA"/>
</dbReference>
<evidence type="ECO:0000313" key="2">
    <source>
        <dbReference type="Proteomes" id="UP001279681"/>
    </source>
</evidence>
<keyword evidence="2" id="KW-1185">Reference proteome</keyword>
<name>A0ABU4WCQ3_9FUSO</name>
<protein>
    <submittedName>
        <fullName evidence="1">Uncharacterized protein</fullName>
    </submittedName>
</protein>
<organism evidence="1 2">
    <name type="scientific">Candidatus Cetobacterium colombiensis</name>
    <dbReference type="NCBI Taxonomy" id="3073100"/>
    <lineage>
        <taxon>Bacteria</taxon>
        <taxon>Fusobacteriati</taxon>
        <taxon>Fusobacteriota</taxon>
        <taxon>Fusobacteriia</taxon>
        <taxon>Fusobacteriales</taxon>
        <taxon>Fusobacteriaceae</taxon>
        <taxon>Cetobacterium</taxon>
    </lineage>
</organism>
<dbReference type="Proteomes" id="UP001279681">
    <property type="component" value="Unassembled WGS sequence"/>
</dbReference>
<comment type="caution">
    <text evidence="1">The sequence shown here is derived from an EMBL/GenBank/DDBJ whole genome shotgun (WGS) entry which is preliminary data.</text>
</comment>
<gene>
    <name evidence="1" type="ORF">RFV38_10955</name>
</gene>
<reference evidence="2" key="1">
    <citation type="submission" date="2023-07" db="EMBL/GenBank/DDBJ databases">
        <authorList>
            <person name="Colorado M.A."/>
            <person name="Villamil L.M."/>
            <person name="Melo J.F."/>
            <person name="Rodriguez J.A."/>
            <person name="Ruiz R.Y."/>
        </authorList>
    </citation>
    <scope>NUCLEOTIDE SEQUENCE [LARGE SCALE GENOMIC DNA]</scope>
    <source>
        <strain evidence="2">C33</strain>
    </source>
</reference>
<dbReference type="RefSeq" id="WP_320314363.1">
    <property type="nucleotide sequence ID" value="NZ_JAVIKH010000018.1"/>
</dbReference>
<sequence>MIKNLDTVINGLDTNESFNTILVDYEKENGITISKDTKEFQSLKDAAPYKFYIFNDSIMVYGVKIDEDEYFVEEIKSSDLPNAKEEVIFFDEKEISKASGYSTGKKIRFRKGLIDGVEKIQFIGLEG</sequence>
<proteinExistence type="predicted"/>